<dbReference type="InterPro" id="IPR035940">
    <property type="entry name" value="CAP_sf"/>
</dbReference>
<protein>
    <recommendedName>
        <fullName evidence="2">SCP domain-containing protein</fullName>
    </recommendedName>
</protein>
<gene>
    <name evidence="3" type="ORF">FPE01S_03_05000</name>
</gene>
<evidence type="ECO:0000259" key="2">
    <source>
        <dbReference type="Pfam" id="PF00188"/>
    </source>
</evidence>
<dbReference type="PROSITE" id="PS51257">
    <property type="entry name" value="PROKAR_LIPOPROTEIN"/>
    <property type="match status" value="1"/>
</dbReference>
<dbReference type="Pfam" id="PF00188">
    <property type="entry name" value="CAP"/>
    <property type="match status" value="1"/>
</dbReference>
<evidence type="ECO:0000256" key="1">
    <source>
        <dbReference type="SAM" id="SignalP"/>
    </source>
</evidence>
<evidence type="ECO:0000313" key="3">
    <source>
        <dbReference type="EMBL" id="GAO44463.1"/>
    </source>
</evidence>
<sequence>MRCMLFIVPVAMVMMACHSKPPAKSSGSTSAPKKTSTYSLSNLEVDIVTEVNKYRKSIGLPALESSSVVATEAAVHSQRMASGQTPFGHEGFSARLSRINSRLGETSASGENVAYGKMSAHDVVQFWLKSAPHKKNIEGKYNLTGIGISRDSKGNVYYTQIFILK</sequence>
<dbReference type="PANTHER" id="PTHR31157:SF1">
    <property type="entry name" value="SCP DOMAIN-CONTAINING PROTEIN"/>
    <property type="match status" value="1"/>
</dbReference>
<reference evidence="3 4" key="1">
    <citation type="submission" date="2015-04" db="EMBL/GenBank/DDBJ databases">
        <title>Whole genome shotgun sequence of Flavihumibacter petaseus NBRC 106054.</title>
        <authorList>
            <person name="Miyazawa S."/>
            <person name="Hosoyama A."/>
            <person name="Hashimoto M."/>
            <person name="Noguchi M."/>
            <person name="Tsuchikane K."/>
            <person name="Ohji S."/>
            <person name="Yamazoe A."/>
            <person name="Ichikawa N."/>
            <person name="Kimura A."/>
            <person name="Fujita N."/>
        </authorList>
    </citation>
    <scope>NUCLEOTIDE SEQUENCE [LARGE SCALE GENOMIC DNA]</scope>
    <source>
        <strain evidence="3 4">NBRC 106054</strain>
    </source>
</reference>
<organism evidence="3 4">
    <name type="scientific">Flavihumibacter petaseus NBRC 106054</name>
    <dbReference type="NCBI Taxonomy" id="1220578"/>
    <lineage>
        <taxon>Bacteria</taxon>
        <taxon>Pseudomonadati</taxon>
        <taxon>Bacteroidota</taxon>
        <taxon>Chitinophagia</taxon>
        <taxon>Chitinophagales</taxon>
        <taxon>Chitinophagaceae</taxon>
        <taxon>Flavihumibacter</taxon>
    </lineage>
</organism>
<dbReference type="InterPro" id="IPR014044">
    <property type="entry name" value="CAP_dom"/>
</dbReference>
<dbReference type="EMBL" id="BBWV01000003">
    <property type="protein sequence ID" value="GAO44463.1"/>
    <property type="molecule type" value="Genomic_DNA"/>
</dbReference>
<feature type="chain" id="PRO_5002429947" description="SCP domain-containing protein" evidence="1">
    <location>
        <begin position="20"/>
        <end position="165"/>
    </location>
</feature>
<dbReference type="STRING" id="1220578.FPE01S_03_05000"/>
<proteinExistence type="predicted"/>
<dbReference type="CDD" id="cd05379">
    <property type="entry name" value="CAP_bacterial"/>
    <property type="match status" value="1"/>
</dbReference>
<feature type="domain" description="SCP" evidence="2">
    <location>
        <begin position="49"/>
        <end position="162"/>
    </location>
</feature>
<name>A0A0E9N3V5_9BACT</name>
<dbReference type="SUPFAM" id="SSF55797">
    <property type="entry name" value="PR-1-like"/>
    <property type="match status" value="1"/>
</dbReference>
<dbReference type="PANTHER" id="PTHR31157">
    <property type="entry name" value="SCP DOMAIN-CONTAINING PROTEIN"/>
    <property type="match status" value="1"/>
</dbReference>
<comment type="caution">
    <text evidence="3">The sequence shown here is derived from an EMBL/GenBank/DDBJ whole genome shotgun (WGS) entry which is preliminary data.</text>
</comment>
<dbReference type="Gene3D" id="3.40.33.10">
    <property type="entry name" value="CAP"/>
    <property type="match status" value="1"/>
</dbReference>
<keyword evidence="1" id="KW-0732">Signal</keyword>
<dbReference type="Proteomes" id="UP000033121">
    <property type="component" value="Unassembled WGS sequence"/>
</dbReference>
<evidence type="ECO:0000313" key="4">
    <source>
        <dbReference type="Proteomes" id="UP000033121"/>
    </source>
</evidence>
<accession>A0A0E9N3V5</accession>
<dbReference type="AlphaFoldDB" id="A0A0E9N3V5"/>
<feature type="signal peptide" evidence="1">
    <location>
        <begin position="1"/>
        <end position="19"/>
    </location>
</feature>
<keyword evidence="4" id="KW-1185">Reference proteome</keyword>
<dbReference type="RefSeq" id="WP_217998231.1">
    <property type="nucleotide sequence ID" value="NZ_BBWV01000003.1"/>
</dbReference>